<dbReference type="EMBL" id="QVQW01000005">
    <property type="protein sequence ID" value="RKU48305.1"/>
    <property type="molecule type" value="Genomic_DNA"/>
</dbReference>
<feature type="compositionally biased region" description="Polar residues" evidence="1">
    <location>
        <begin position="18"/>
        <end position="39"/>
    </location>
</feature>
<reference evidence="2 3" key="1">
    <citation type="submission" date="2018-08" db="EMBL/GenBank/DDBJ databases">
        <title>Draft genome of the lignicolous fungus Coniochaeta pulveracea.</title>
        <authorList>
            <person name="Borstlap C.J."/>
            <person name="De Witt R.N."/>
            <person name="Botha A."/>
            <person name="Volschenk H."/>
        </authorList>
    </citation>
    <scope>NUCLEOTIDE SEQUENCE [LARGE SCALE GENOMIC DNA]</scope>
    <source>
        <strain evidence="2 3">CAB683</strain>
    </source>
</reference>
<evidence type="ECO:0000313" key="3">
    <source>
        <dbReference type="Proteomes" id="UP000275385"/>
    </source>
</evidence>
<proteinExistence type="predicted"/>
<feature type="region of interest" description="Disordered" evidence="1">
    <location>
        <begin position="95"/>
        <end position="141"/>
    </location>
</feature>
<organism evidence="2 3">
    <name type="scientific">Coniochaeta pulveracea</name>
    <dbReference type="NCBI Taxonomy" id="177199"/>
    <lineage>
        <taxon>Eukaryota</taxon>
        <taxon>Fungi</taxon>
        <taxon>Dikarya</taxon>
        <taxon>Ascomycota</taxon>
        <taxon>Pezizomycotina</taxon>
        <taxon>Sordariomycetes</taxon>
        <taxon>Sordariomycetidae</taxon>
        <taxon>Coniochaetales</taxon>
        <taxon>Coniochaetaceae</taxon>
        <taxon>Coniochaeta</taxon>
    </lineage>
</organism>
<feature type="compositionally biased region" description="Basic and acidic residues" evidence="1">
    <location>
        <begin position="40"/>
        <end position="66"/>
    </location>
</feature>
<name>A0A420YKE0_9PEZI</name>
<gene>
    <name evidence="2" type="ORF">DL546_007810</name>
</gene>
<comment type="caution">
    <text evidence="2">The sequence shown here is derived from an EMBL/GenBank/DDBJ whole genome shotgun (WGS) entry which is preliminary data.</text>
</comment>
<protein>
    <submittedName>
        <fullName evidence="2">Uncharacterized protein</fullName>
    </submittedName>
</protein>
<sequence length="667" mass="74961">MAAMIDFLDGLPEIEPSGWSSPTDNMKTGTPNQAQGSVSHTDKAGGRSHVSRDATTKFDTSPEKSSVDVNPEGLVQAQPGTQTPAAVWIRSDLQSTSVPNPHQRQLRPRPPKPAPARQNIVVPKFNTKPTSKSKGKDAKADKTVPKNTLLVTLRVPPSKRRRVETPSAAPTRRRNSRQVTPSAPGLDEIVVKTASSLPLRSVWLDGISPKSILPAVATAECPKVVDVFPLESSWTSPSWSEIYPLLPSSTFGSHHTILQHNLWSEKDEQLLRGRSWSRNDELTLLNTIHPSEVLVAHTIKRLYSCRLQDLFRYGLRRPLHPTPSFWTSLLHLLPHPYFISSLAILRYALQTAILYRFPMGSHTTPLMPPYSGSEPGFLTFLREAQSKYPVGSSAWETRAEEIVQVAEFRCRIQVHAHITSGRSYMGTQDKHDLASILGYRAPSKPALVPTELGVSEVEKHLFFLTQWDLDTLADCLDEIEIRDRIIQESKKPPTEAAGCSPLSPCSSISEAWVVPAGDDLMHTDHFINKKDHVGTKPGTVMRTFNKYWTDLPQESKGSTEAYRQEYLVERRLELLAERREAVIRSRIDPSWGQSKQQFGLRHTNPVSEVELLDVPPFDPNPNFREFEDLYDLLNLRVIKGNWLTPATKSWFWEHAARFSWDPPTLPP</sequence>
<keyword evidence="3" id="KW-1185">Reference proteome</keyword>
<dbReference type="Proteomes" id="UP000275385">
    <property type="component" value="Unassembled WGS sequence"/>
</dbReference>
<evidence type="ECO:0000313" key="2">
    <source>
        <dbReference type="EMBL" id="RKU48305.1"/>
    </source>
</evidence>
<evidence type="ECO:0000256" key="1">
    <source>
        <dbReference type="SAM" id="MobiDB-lite"/>
    </source>
</evidence>
<dbReference type="AlphaFoldDB" id="A0A420YKE0"/>
<dbReference type="OrthoDB" id="5242700at2759"/>
<feature type="region of interest" description="Disordered" evidence="1">
    <location>
        <begin position="157"/>
        <end position="184"/>
    </location>
</feature>
<accession>A0A420YKE0</accession>
<feature type="region of interest" description="Disordered" evidence="1">
    <location>
        <begin position="1"/>
        <end position="83"/>
    </location>
</feature>